<dbReference type="Pfam" id="PF03816">
    <property type="entry name" value="LytR_cpsA_psr"/>
    <property type="match status" value="1"/>
</dbReference>
<evidence type="ECO:0000256" key="1">
    <source>
        <dbReference type="ARBA" id="ARBA00006068"/>
    </source>
</evidence>
<proteinExistence type="inferred from homology"/>
<sequence length="361" mass="39680">MAERRHPRRRRRLVLAAVLAVLVTGSVAGVAGMRTLSGRYEDAVDRADLLPPAPARSPGARTEPPKVRGPMNLLLIGSDSRTRGEPGDGRSDVVILVHIPASTGKAYVISIPRDTYVPIATADGGRGSGNKINAAFAWGGAPRLVQTINRFGGITIDWPVIVDFAGIRRITDLVGGVDVTIDKKSVDAYRFLPEDSPYPSAPCTDPQGRPRRCVVFPAGKVHLDGKLAEFYVRQRRGLPADDLDRARRHQQYLRALAEKMAGRNLLTDPRKLDRLVRTAAGMLTVDRRMPVQRLAITLRHLRAQDLIFVTLPIAENRDVPGIGAVMVPDPARCRELFAALRGGRLDEYLREHPPNDVRHGR</sequence>
<dbReference type="RefSeq" id="WP_212993171.1">
    <property type="nucleotide sequence ID" value="NZ_BAABEA010000009.1"/>
</dbReference>
<name>A0A919W1X4_9ACTN</name>
<dbReference type="PANTHER" id="PTHR33392">
    <property type="entry name" value="POLYISOPRENYL-TEICHOIC ACID--PEPTIDOGLYCAN TEICHOIC ACID TRANSFERASE TAGU"/>
    <property type="match status" value="1"/>
</dbReference>
<evidence type="ECO:0000313" key="4">
    <source>
        <dbReference type="EMBL" id="GIM76918.1"/>
    </source>
</evidence>
<dbReference type="Proteomes" id="UP000681340">
    <property type="component" value="Unassembled WGS sequence"/>
</dbReference>
<evidence type="ECO:0000313" key="5">
    <source>
        <dbReference type="Proteomes" id="UP000681340"/>
    </source>
</evidence>
<dbReference type="InterPro" id="IPR050922">
    <property type="entry name" value="LytR/CpsA/Psr_CW_biosynth"/>
</dbReference>
<comment type="similarity">
    <text evidence="1">Belongs to the LytR/CpsA/Psr (LCP) family.</text>
</comment>
<gene>
    <name evidence="4" type="ORF">Aau02nite_73280</name>
</gene>
<reference evidence="4" key="1">
    <citation type="submission" date="2021-03" db="EMBL/GenBank/DDBJ databases">
        <title>Whole genome shotgun sequence of Actinoplanes auranticolor NBRC 12245.</title>
        <authorList>
            <person name="Komaki H."/>
            <person name="Tamura T."/>
        </authorList>
    </citation>
    <scope>NUCLEOTIDE SEQUENCE</scope>
    <source>
        <strain evidence="4">NBRC 12245</strain>
    </source>
</reference>
<feature type="domain" description="Cell envelope-related transcriptional attenuator" evidence="3">
    <location>
        <begin position="90"/>
        <end position="261"/>
    </location>
</feature>
<feature type="region of interest" description="Disordered" evidence="2">
    <location>
        <begin position="48"/>
        <end position="72"/>
    </location>
</feature>
<dbReference type="PANTHER" id="PTHR33392:SF6">
    <property type="entry name" value="POLYISOPRENYL-TEICHOIC ACID--PEPTIDOGLYCAN TEICHOIC ACID TRANSFERASE TAGU"/>
    <property type="match status" value="1"/>
</dbReference>
<keyword evidence="5" id="KW-1185">Reference proteome</keyword>
<organism evidence="4 5">
    <name type="scientific">Actinoplanes auranticolor</name>
    <dbReference type="NCBI Taxonomy" id="47988"/>
    <lineage>
        <taxon>Bacteria</taxon>
        <taxon>Bacillati</taxon>
        <taxon>Actinomycetota</taxon>
        <taxon>Actinomycetes</taxon>
        <taxon>Micromonosporales</taxon>
        <taxon>Micromonosporaceae</taxon>
        <taxon>Actinoplanes</taxon>
    </lineage>
</organism>
<accession>A0A919W1X4</accession>
<dbReference type="Gene3D" id="3.40.630.190">
    <property type="entry name" value="LCP protein"/>
    <property type="match status" value="1"/>
</dbReference>
<dbReference type="InterPro" id="IPR004474">
    <property type="entry name" value="LytR_CpsA_psr"/>
</dbReference>
<dbReference type="EMBL" id="BOQL01000065">
    <property type="protein sequence ID" value="GIM76918.1"/>
    <property type="molecule type" value="Genomic_DNA"/>
</dbReference>
<protein>
    <submittedName>
        <fullName evidence="4">LytTR family transcriptional regulator</fullName>
    </submittedName>
</protein>
<dbReference type="AlphaFoldDB" id="A0A919W1X4"/>
<comment type="caution">
    <text evidence="4">The sequence shown here is derived from an EMBL/GenBank/DDBJ whole genome shotgun (WGS) entry which is preliminary data.</text>
</comment>
<evidence type="ECO:0000256" key="2">
    <source>
        <dbReference type="SAM" id="MobiDB-lite"/>
    </source>
</evidence>
<dbReference type="NCBIfam" id="TIGR00350">
    <property type="entry name" value="lytR_cpsA_psr"/>
    <property type="match status" value="1"/>
</dbReference>
<evidence type="ECO:0000259" key="3">
    <source>
        <dbReference type="Pfam" id="PF03816"/>
    </source>
</evidence>